<reference evidence="1 2" key="1">
    <citation type="submission" date="2011-12" db="EMBL/GenBank/DDBJ databases">
        <title>The complete genome of Niastella koreensis GR20-10.</title>
        <authorList>
            <consortium name="US DOE Joint Genome Institute (JGI-PGF)"/>
            <person name="Lucas S."/>
            <person name="Han J."/>
            <person name="Lapidus A."/>
            <person name="Bruce D."/>
            <person name="Goodwin L."/>
            <person name="Pitluck S."/>
            <person name="Peters L."/>
            <person name="Kyrpides N."/>
            <person name="Mavromatis K."/>
            <person name="Ivanova N."/>
            <person name="Mikhailova N."/>
            <person name="Davenport K."/>
            <person name="Saunders E."/>
            <person name="Detter J.C."/>
            <person name="Tapia R."/>
            <person name="Han C."/>
            <person name="Land M."/>
            <person name="Hauser L."/>
            <person name="Markowitz V."/>
            <person name="Cheng J.-F."/>
            <person name="Hugenholtz P."/>
            <person name="Woyke T."/>
            <person name="Wu D."/>
            <person name="Tindall B."/>
            <person name="Pomrenke H."/>
            <person name="Brambilla E."/>
            <person name="Klenk H.-P."/>
            <person name="Eisen J.A."/>
        </authorList>
    </citation>
    <scope>NUCLEOTIDE SEQUENCE [LARGE SCALE GENOMIC DNA]</scope>
    <source>
        <strain evidence="2">DSM 17620 / KACC 11465 / NBRC 106392 / GR20-10</strain>
    </source>
</reference>
<accession>G8TPJ3</accession>
<proteinExistence type="predicted"/>
<evidence type="ECO:0000313" key="2">
    <source>
        <dbReference type="Proteomes" id="UP000005438"/>
    </source>
</evidence>
<organism evidence="1 2">
    <name type="scientific">Niastella koreensis (strain DSM 17620 / KACC 11465 / NBRC 106392 / GR20-10)</name>
    <dbReference type="NCBI Taxonomy" id="700598"/>
    <lineage>
        <taxon>Bacteria</taxon>
        <taxon>Pseudomonadati</taxon>
        <taxon>Bacteroidota</taxon>
        <taxon>Chitinophagia</taxon>
        <taxon>Chitinophagales</taxon>
        <taxon>Chitinophagaceae</taxon>
        <taxon>Niastella</taxon>
    </lineage>
</organism>
<name>G8TPJ3_NIAKG</name>
<dbReference type="AlphaFoldDB" id="G8TPJ3"/>
<dbReference type="KEGG" id="nko:Niako_1443"/>
<dbReference type="HOGENOM" id="CLU_2700976_0_0_10"/>
<protein>
    <submittedName>
        <fullName evidence="1">Uncharacterized protein</fullName>
    </submittedName>
</protein>
<evidence type="ECO:0000313" key="1">
    <source>
        <dbReference type="EMBL" id="AEV97814.1"/>
    </source>
</evidence>
<gene>
    <name evidence="1" type="ordered locus">Niako_1443</name>
</gene>
<dbReference type="EMBL" id="CP003178">
    <property type="protein sequence ID" value="AEV97814.1"/>
    <property type="molecule type" value="Genomic_DNA"/>
</dbReference>
<sequence>MRNFTISMRNDSFRMRKDQFLLRGNIFLMRIDSFLMRKYRFIDEFSSVIIIADHLFAGTAKKAKLSLDSYLTS</sequence>
<dbReference type="Proteomes" id="UP000005438">
    <property type="component" value="Chromosome"/>
</dbReference>